<evidence type="ECO:0000313" key="1">
    <source>
        <dbReference type="EMBL" id="JAH67390.1"/>
    </source>
</evidence>
<reference evidence="1" key="2">
    <citation type="journal article" date="2015" name="Fish Shellfish Immunol.">
        <title>Early steps in the European eel (Anguilla anguilla)-Vibrio vulnificus interaction in the gills: Role of the RtxA13 toxin.</title>
        <authorList>
            <person name="Callol A."/>
            <person name="Pajuelo D."/>
            <person name="Ebbesson L."/>
            <person name="Teles M."/>
            <person name="MacKenzie S."/>
            <person name="Amaro C."/>
        </authorList>
    </citation>
    <scope>NUCLEOTIDE SEQUENCE</scope>
</reference>
<dbReference type="AlphaFoldDB" id="A0A0E9UQB8"/>
<dbReference type="EMBL" id="GBXM01041187">
    <property type="protein sequence ID" value="JAH67390.1"/>
    <property type="molecule type" value="Transcribed_RNA"/>
</dbReference>
<accession>A0A0E9UQB8</accession>
<proteinExistence type="predicted"/>
<reference evidence="1" key="1">
    <citation type="submission" date="2014-11" db="EMBL/GenBank/DDBJ databases">
        <authorList>
            <person name="Amaro Gonzalez C."/>
        </authorList>
    </citation>
    <scope>NUCLEOTIDE SEQUENCE</scope>
</reference>
<organism evidence="1">
    <name type="scientific">Anguilla anguilla</name>
    <name type="common">European freshwater eel</name>
    <name type="synonym">Muraena anguilla</name>
    <dbReference type="NCBI Taxonomy" id="7936"/>
    <lineage>
        <taxon>Eukaryota</taxon>
        <taxon>Metazoa</taxon>
        <taxon>Chordata</taxon>
        <taxon>Craniata</taxon>
        <taxon>Vertebrata</taxon>
        <taxon>Euteleostomi</taxon>
        <taxon>Actinopterygii</taxon>
        <taxon>Neopterygii</taxon>
        <taxon>Teleostei</taxon>
        <taxon>Anguilliformes</taxon>
        <taxon>Anguillidae</taxon>
        <taxon>Anguilla</taxon>
    </lineage>
</organism>
<sequence>MTPPVRVAGSHHCKCSYTTFNSVKNLDTAQNPMHTSCVLV</sequence>
<protein>
    <submittedName>
        <fullName evidence="1">Uncharacterized protein</fullName>
    </submittedName>
</protein>
<name>A0A0E9UQB8_ANGAN</name>